<dbReference type="AlphaFoldDB" id="A0A9D1M3R4"/>
<sequence length="261" mass="28608">MNKKCKIWIGAMLFMTAFSVSTSRAQTCIQPPSCDTLGYTMTADQCGDAVKFLKCPLDQSKMFCLTQEEIDGNAVGHVGDILYSDKTFSTELIKSKTPIGVVFDEANHLAVSLDQTQLTWGGYGKDIPALGNCSDGLTCSTNGKQNTEAIINYGKANSVSYPAAEYCVAYKPSTVYQDETWYAAGAWFLPSVKELNTLYANKAAVNAALTKVNATTLGNEYYWSSTESDANYAWGLRMSDGDRGWDNKSNKHNYVRPVLAF</sequence>
<feature type="chain" id="PRO_5039543220" evidence="1">
    <location>
        <begin position="26"/>
        <end position="261"/>
    </location>
</feature>
<dbReference type="Proteomes" id="UP000824107">
    <property type="component" value="Unassembled WGS sequence"/>
</dbReference>
<feature type="domain" description="Lcl C-terminal" evidence="2">
    <location>
        <begin position="115"/>
        <end position="258"/>
    </location>
</feature>
<evidence type="ECO:0000256" key="1">
    <source>
        <dbReference type="SAM" id="SignalP"/>
    </source>
</evidence>
<organism evidence="3 4">
    <name type="scientific">Candidatus Scatocola faecipullorum</name>
    <dbReference type="NCBI Taxonomy" id="2840917"/>
    <lineage>
        <taxon>Bacteria</taxon>
        <taxon>Pseudomonadati</taxon>
        <taxon>Pseudomonadota</taxon>
        <taxon>Alphaproteobacteria</taxon>
        <taxon>Rhodospirillales</taxon>
        <taxon>Rhodospirillaceae</taxon>
        <taxon>Rhodospirillaceae incertae sedis</taxon>
        <taxon>Candidatus Scatocola</taxon>
    </lineage>
</organism>
<dbReference type="InterPro" id="IPR011460">
    <property type="entry name" value="Lcl_C"/>
</dbReference>
<dbReference type="EMBL" id="DVNC01000022">
    <property type="protein sequence ID" value="HIU53067.1"/>
    <property type="molecule type" value="Genomic_DNA"/>
</dbReference>
<keyword evidence="1" id="KW-0732">Signal</keyword>
<evidence type="ECO:0000259" key="2">
    <source>
        <dbReference type="Pfam" id="PF07603"/>
    </source>
</evidence>
<evidence type="ECO:0000313" key="3">
    <source>
        <dbReference type="EMBL" id="HIU53067.1"/>
    </source>
</evidence>
<feature type="signal peptide" evidence="1">
    <location>
        <begin position="1"/>
        <end position="25"/>
    </location>
</feature>
<reference evidence="3" key="2">
    <citation type="journal article" date="2021" name="PeerJ">
        <title>Extensive microbial diversity within the chicken gut microbiome revealed by metagenomics and culture.</title>
        <authorList>
            <person name="Gilroy R."/>
            <person name="Ravi A."/>
            <person name="Getino M."/>
            <person name="Pursley I."/>
            <person name="Horton D.L."/>
            <person name="Alikhan N.F."/>
            <person name="Baker D."/>
            <person name="Gharbi K."/>
            <person name="Hall N."/>
            <person name="Watson M."/>
            <person name="Adriaenssens E.M."/>
            <person name="Foster-Nyarko E."/>
            <person name="Jarju S."/>
            <person name="Secka A."/>
            <person name="Antonio M."/>
            <person name="Oren A."/>
            <person name="Chaudhuri R.R."/>
            <person name="La Ragione R."/>
            <person name="Hildebrand F."/>
            <person name="Pallen M.J."/>
        </authorList>
    </citation>
    <scope>NUCLEOTIDE SEQUENCE</scope>
    <source>
        <strain evidence="3">ChiW3-316</strain>
    </source>
</reference>
<accession>A0A9D1M3R4</accession>
<evidence type="ECO:0000313" key="4">
    <source>
        <dbReference type="Proteomes" id="UP000824107"/>
    </source>
</evidence>
<name>A0A9D1M3R4_9PROT</name>
<comment type="caution">
    <text evidence="3">The sequence shown here is derived from an EMBL/GenBank/DDBJ whole genome shotgun (WGS) entry which is preliminary data.</text>
</comment>
<proteinExistence type="predicted"/>
<gene>
    <name evidence="3" type="ORF">IAD20_03185</name>
</gene>
<reference evidence="3" key="1">
    <citation type="submission" date="2020-10" db="EMBL/GenBank/DDBJ databases">
        <authorList>
            <person name="Gilroy R."/>
        </authorList>
    </citation>
    <scope>NUCLEOTIDE SEQUENCE</scope>
    <source>
        <strain evidence="3">ChiW3-316</strain>
    </source>
</reference>
<dbReference type="Pfam" id="PF07603">
    <property type="entry name" value="Lcl_C"/>
    <property type="match status" value="1"/>
</dbReference>
<protein>
    <submittedName>
        <fullName evidence="3">DUF1566 domain-containing protein</fullName>
    </submittedName>
</protein>